<dbReference type="EMBL" id="WJYA01000004">
    <property type="protein sequence ID" value="MTE26758.1"/>
    <property type="molecule type" value="Genomic_DNA"/>
</dbReference>
<accession>A0A7K1GEC1</accession>
<evidence type="ECO:0000313" key="2">
    <source>
        <dbReference type="EMBL" id="MTE26758.1"/>
    </source>
</evidence>
<feature type="transmembrane region" description="Helical" evidence="1">
    <location>
        <begin position="310"/>
        <end position="326"/>
    </location>
</feature>
<keyword evidence="1" id="KW-0472">Membrane</keyword>
<dbReference type="RefSeq" id="WP_155088564.1">
    <property type="nucleotide sequence ID" value="NZ_WJYA01000004.1"/>
</dbReference>
<organism evidence="2 3">
    <name type="scientific">Winogradskyella ouciana</name>
    <dbReference type="NCBI Taxonomy" id="2608631"/>
    <lineage>
        <taxon>Bacteria</taxon>
        <taxon>Pseudomonadati</taxon>
        <taxon>Bacteroidota</taxon>
        <taxon>Flavobacteriia</taxon>
        <taxon>Flavobacteriales</taxon>
        <taxon>Flavobacteriaceae</taxon>
        <taxon>Winogradskyella</taxon>
    </lineage>
</organism>
<keyword evidence="1" id="KW-1133">Transmembrane helix</keyword>
<evidence type="ECO:0000256" key="1">
    <source>
        <dbReference type="SAM" id="Phobius"/>
    </source>
</evidence>
<keyword evidence="3" id="KW-1185">Reference proteome</keyword>
<gene>
    <name evidence="2" type="ORF">F1003_07415</name>
</gene>
<feature type="transmembrane region" description="Helical" evidence="1">
    <location>
        <begin position="399"/>
        <end position="419"/>
    </location>
</feature>
<dbReference type="AlphaFoldDB" id="A0A7K1GEC1"/>
<dbReference type="Proteomes" id="UP000447545">
    <property type="component" value="Unassembled WGS sequence"/>
</dbReference>
<protein>
    <recommendedName>
        <fullName evidence="4">Glycosyltransferase RgtA/B/C/D-like domain-containing protein</fullName>
    </recommendedName>
</protein>
<feature type="transmembrane region" description="Helical" evidence="1">
    <location>
        <begin position="287"/>
        <end position="304"/>
    </location>
</feature>
<feature type="transmembrane region" description="Helical" evidence="1">
    <location>
        <begin position="361"/>
        <end position="378"/>
    </location>
</feature>
<feature type="transmembrane region" description="Helical" evidence="1">
    <location>
        <begin position="261"/>
        <end position="282"/>
    </location>
</feature>
<name>A0A7K1GEC1_9FLAO</name>
<evidence type="ECO:0000313" key="3">
    <source>
        <dbReference type="Proteomes" id="UP000447545"/>
    </source>
</evidence>
<feature type="transmembrane region" description="Helical" evidence="1">
    <location>
        <begin position="106"/>
        <end position="124"/>
    </location>
</feature>
<reference evidence="2 3" key="1">
    <citation type="submission" date="2019-11" db="EMBL/GenBank/DDBJ databases">
        <title>Winogradskyella ouciana sp. nov., isolated from the hadal seawater of the Mariana Trench.</title>
        <authorList>
            <person name="Liu R."/>
        </authorList>
    </citation>
    <scope>NUCLEOTIDE SEQUENCE [LARGE SCALE GENOMIC DNA]</scope>
    <source>
        <strain evidence="2 3">ZXX205</strain>
    </source>
</reference>
<feature type="transmembrane region" description="Helical" evidence="1">
    <location>
        <begin position="173"/>
        <end position="188"/>
    </location>
</feature>
<proteinExistence type="predicted"/>
<evidence type="ECO:0008006" key="4">
    <source>
        <dbReference type="Google" id="ProtNLM"/>
    </source>
</evidence>
<sequence>MKMTRFLKNDLYVTIVIIVFIQVILMFQGFDICDDGFVLTFYQQIFSNPESVEYNFLYWFSGVLGGLWHQLNEDGGIIWFRVLGIVTNTSTFILSFEILKKYMPRPFLIFSLLMVLFVNDYGFLTFYHNQITSLLTVLMVYFLSKGLLNQKYKLLIIVGFIFVLNGMTRLPNFILISLFLGIPVYFYLENVEYKSMLKPIGFSVLGVFLGFFFVYLFLSISGQLHVMENALFTMMDVGNTEGSAHNFKSVIKAQYYNHYNIVIAFFQFAGLFLITTITLIIVKRRKYLLYLIAMFFGGLLVYWFQRNGIFSIYTLAYIGSIWTLFSKRFNTEIRIIALMAFIMLATMTLGSGGGIKNSGYMTIWLGFPLFYFVLQIIVKKIMSSTELTKQDFNAEKKSLAVSKLLVYALTISFLTFKAYNISNGAYFDSGSRLDKTFAINSKKAKYIYTTEARAKIVNNLLANLEHYVEPGDYLFAYDHIPMVHYLTSTLPYTYNPWPGIYDHYSFKKKIEKAETEIDELPIVVVQKFETIIEFSEPIPEYMVPEKNNSILHGRKSIELMNDFLKRNYYEEVWSDNYFSIYKSDRANN</sequence>
<keyword evidence="1" id="KW-0812">Transmembrane</keyword>
<feature type="transmembrane region" description="Helical" evidence="1">
    <location>
        <begin position="333"/>
        <end position="355"/>
    </location>
</feature>
<feature type="transmembrane region" description="Helical" evidence="1">
    <location>
        <begin position="12"/>
        <end position="30"/>
    </location>
</feature>
<comment type="caution">
    <text evidence="2">The sequence shown here is derived from an EMBL/GenBank/DDBJ whole genome shotgun (WGS) entry which is preliminary data.</text>
</comment>
<feature type="transmembrane region" description="Helical" evidence="1">
    <location>
        <begin position="200"/>
        <end position="218"/>
    </location>
</feature>
<feature type="transmembrane region" description="Helical" evidence="1">
    <location>
        <begin position="78"/>
        <end position="99"/>
    </location>
</feature>